<protein>
    <submittedName>
        <fullName evidence="2">Uncharacterized protein</fullName>
    </submittedName>
</protein>
<sequence>MWILSWLPDWIFYVLTLVGITGLVIAFTIGKLIPIEYQLAVKFISTGACAFGLFMIGAISNEDIWQLKVKEMETAIAKQELAAAEVTHEVITQYVDRVKIVEGKTHEIIKKVPVYITKESDDKCTINNGFVSLHDHASKNEVPEPSGSVNEDSSDVKLSTVAETVSQNYGTYYQIVEQLKALQLWIRKQKDLDNGK</sequence>
<evidence type="ECO:0000256" key="1">
    <source>
        <dbReference type="SAM" id="Phobius"/>
    </source>
</evidence>
<keyword evidence="1" id="KW-1133">Transmembrane helix</keyword>
<keyword evidence="1" id="KW-0472">Membrane</keyword>
<dbReference type="EMBL" id="LR797523">
    <property type="protein sequence ID" value="CAB4222673.1"/>
    <property type="molecule type" value="Genomic_DNA"/>
</dbReference>
<keyword evidence="1" id="KW-0812">Transmembrane</keyword>
<evidence type="ECO:0000313" key="2">
    <source>
        <dbReference type="EMBL" id="CAB4222673.1"/>
    </source>
</evidence>
<organism evidence="2">
    <name type="scientific">uncultured Caudovirales phage</name>
    <dbReference type="NCBI Taxonomy" id="2100421"/>
    <lineage>
        <taxon>Viruses</taxon>
        <taxon>Duplodnaviria</taxon>
        <taxon>Heunggongvirae</taxon>
        <taxon>Uroviricota</taxon>
        <taxon>Caudoviricetes</taxon>
        <taxon>Peduoviridae</taxon>
        <taxon>Maltschvirus</taxon>
        <taxon>Maltschvirus maltsch</taxon>
    </lineage>
</organism>
<accession>A0A6J5T4M5</accession>
<feature type="transmembrane region" description="Helical" evidence="1">
    <location>
        <begin position="39"/>
        <end position="60"/>
    </location>
</feature>
<reference evidence="2" key="1">
    <citation type="submission" date="2020-05" db="EMBL/GenBank/DDBJ databases">
        <authorList>
            <person name="Chiriac C."/>
            <person name="Salcher M."/>
            <person name="Ghai R."/>
            <person name="Kavagutti S V."/>
        </authorList>
    </citation>
    <scope>NUCLEOTIDE SEQUENCE</scope>
</reference>
<feature type="transmembrane region" description="Helical" evidence="1">
    <location>
        <begin position="12"/>
        <end position="33"/>
    </location>
</feature>
<name>A0A6J5T4M5_9CAUD</name>
<gene>
    <name evidence="2" type="ORF">UFOVP1655_175</name>
</gene>
<proteinExistence type="predicted"/>